<evidence type="ECO:0000256" key="4">
    <source>
        <dbReference type="ARBA" id="ARBA00022695"/>
    </source>
</evidence>
<dbReference type="OMA" id="KYQPGFL"/>
<dbReference type="InParanoid" id="A0A7M7J761"/>
<evidence type="ECO:0000313" key="11">
    <source>
        <dbReference type="EnsemblMetazoa" id="XP_022647784"/>
    </source>
</evidence>
<evidence type="ECO:0000256" key="6">
    <source>
        <dbReference type="ARBA" id="ARBA00023158"/>
    </source>
</evidence>
<sequence length="1151" mass="130183">MADVFALIVSMDRKAPQALYKALRNIYTALENGAMVNFERALRTLFARYDSATVMSPTGYAYADPLEDQHDQPYVPGTTYVRRIFITPTRIILRFAELHTQNRILRHFCPDHAVRVSFRDDNLDKLTFAVFSMRTKDVFLEQIVGRHLEHGFVIGPRLFQFVAASSSQLRDHGVWFYARDNLGRTAESIRQWMGDFHHINNVATKMARMGQCFSSTQETVEIRQEEELLWDDIERPESVHPLSGRPYCFSDGCGKISLELMQQVWRTLPRGASELQPSALQIRYRGCKGMVSLDLSLPGRALVLRKSMLKFRCDSPRKLEVIKWSAPMVMFLNRPLIAILEHHGIDVEIFLRLQLSMILQLADSLVCEGAALRTLTSFVRTPVPFAGLAAAGWQLARDPFIIQVLYDLLKNALINLKDKANVAIPVNEGRNMLGVVDETGCLEYGEVFIQYTELPYNDAGQAPVRILEGDVVITKCPCLHPGDVRRLRAVDVPALRHIRDCVVFPSSGKAPHPFEMSGSDLDGDEYICIWKPELIFENNVDPYIYDDKPLGINPYSHNLNEIKFLCNYIGNDIIGIISNAHLAWADQAGLGAEMCQTLVSKASKALDFAKTGDAVELYPNEKPDKFPDFMEKGDHKHSYPSHKALGILYRTVRQIMTVNDTKLSKARSFSPLEVPGWQMFAQGALKALRSYNARLSHLMEQHGIQSEGEVFSGFIGTISSFEAANASTFRTEKANLAVLVDRQKSALMEDTRQQFFRELELECLTYGAEDEGSRHMLRIQKAAAWYMVTYGDDGEGNSQNGQARGFFSFPWCIAHVLLEAKRWLMQFADRERGYSPAAYSEPTVGSGGLRNALTRVIDESARAAASACVSPSLQVPIGQLEEADRRRQLRYHVTHWLNDAAGQPDSPSEPLCDLCYAQVYEAFVNQCERRLKLFSLGEYLVGLLGFLASGDCPYPRRCERRGCRRLFESDCPLLTVEAAKAYVRFAINKDACFLGFRCDQRVHRATDVIIDAPPEKLTISERFWRFLRQDRTTACKEYLYKYTGVYRITVRYERHKTRRFIPAPATTAMLPGDNDYQLGFSHQQGHFQQCNGSPSAPAPNALPGTFTTGNAFSMKVHYCGTDTQIFAMQQCLRNDNFQASVLESNYSLLRQ</sequence>
<keyword evidence="6" id="KW-0943">RNA-mediated gene silencing</keyword>
<keyword evidence="5 8" id="KW-0694">RNA-binding</keyword>
<keyword evidence="12" id="KW-1185">Reference proteome</keyword>
<comment type="similarity">
    <text evidence="1 8">Belongs to the RdRP family.</text>
</comment>
<dbReference type="GO" id="GO:0031380">
    <property type="term" value="C:nuclear RNA-directed RNA polymerase complex"/>
    <property type="evidence" value="ECO:0007669"/>
    <property type="project" value="TreeGrafter"/>
</dbReference>
<dbReference type="OrthoDB" id="6513042at2759"/>
<keyword evidence="4 8" id="KW-0548">Nucleotidyltransferase</keyword>
<keyword evidence="3 8" id="KW-0808">Transferase</keyword>
<feature type="domain" description="RDRP core" evidence="9">
    <location>
        <begin position="86"/>
        <end position="652"/>
    </location>
</feature>
<keyword evidence="2 8" id="KW-0696">RNA-directed RNA polymerase</keyword>
<dbReference type="KEGG" id="vde:111244709"/>
<evidence type="ECO:0000256" key="3">
    <source>
        <dbReference type="ARBA" id="ARBA00022679"/>
    </source>
</evidence>
<dbReference type="Pfam" id="PF26253">
    <property type="entry name" value="RdRP_head"/>
    <property type="match status" value="1"/>
</dbReference>
<evidence type="ECO:0000256" key="5">
    <source>
        <dbReference type="ARBA" id="ARBA00022884"/>
    </source>
</evidence>
<reference evidence="11" key="1">
    <citation type="submission" date="2021-01" db="UniProtKB">
        <authorList>
            <consortium name="EnsemblMetazoa"/>
        </authorList>
    </citation>
    <scope>IDENTIFICATION</scope>
</reference>
<evidence type="ECO:0000256" key="1">
    <source>
        <dbReference type="ARBA" id="ARBA00005762"/>
    </source>
</evidence>
<evidence type="ECO:0000259" key="10">
    <source>
        <dbReference type="Pfam" id="PF26253"/>
    </source>
</evidence>
<evidence type="ECO:0000313" key="12">
    <source>
        <dbReference type="Proteomes" id="UP000594260"/>
    </source>
</evidence>
<dbReference type="GeneID" id="111244709"/>
<dbReference type="RefSeq" id="XP_022647784.1">
    <property type="nucleotide sequence ID" value="XM_022792049.1"/>
</dbReference>
<dbReference type="InterPro" id="IPR007855">
    <property type="entry name" value="RDRP"/>
</dbReference>
<dbReference type="EC" id="2.7.7.48" evidence="8"/>
<name>A0A7M7J761_VARDE</name>
<dbReference type="Proteomes" id="UP000594260">
    <property type="component" value="Unplaced"/>
</dbReference>
<dbReference type="PANTHER" id="PTHR23079">
    <property type="entry name" value="RNA-DEPENDENT RNA POLYMERASE"/>
    <property type="match status" value="1"/>
</dbReference>
<dbReference type="GO" id="GO:0003968">
    <property type="term" value="F:RNA-directed RNA polymerase activity"/>
    <property type="evidence" value="ECO:0007669"/>
    <property type="project" value="UniProtKB-KW"/>
</dbReference>
<dbReference type="PANTHER" id="PTHR23079:SF55">
    <property type="entry name" value="RNA-DIRECTED RNA POLYMERASE"/>
    <property type="match status" value="1"/>
</dbReference>
<dbReference type="InterPro" id="IPR057596">
    <property type="entry name" value="RDRP_core"/>
</dbReference>
<proteinExistence type="inferred from homology"/>
<evidence type="ECO:0000256" key="8">
    <source>
        <dbReference type="RuleBase" id="RU363098"/>
    </source>
</evidence>
<dbReference type="GO" id="GO:0030422">
    <property type="term" value="P:siRNA processing"/>
    <property type="evidence" value="ECO:0007669"/>
    <property type="project" value="TreeGrafter"/>
</dbReference>
<organism evidence="11 12">
    <name type="scientific">Varroa destructor</name>
    <name type="common">Honeybee mite</name>
    <dbReference type="NCBI Taxonomy" id="109461"/>
    <lineage>
        <taxon>Eukaryota</taxon>
        <taxon>Metazoa</taxon>
        <taxon>Ecdysozoa</taxon>
        <taxon>Arthropoda</taxon>
        <taxon>Chelicerata</taxon>
        <taxon>Arachnida</taxon>
        <taxon>Acari</taxon>
        <taxon>Parasitiformes</taxon>
        <taxon>Mesostigmata</taxon>
        <taxon>Gamasina</taxon>
        <taxon>Dermanyssoidea</taxon>
        <taxon>Varroidae</taxon>
        <taxon>Varroa</taxon>
    </lineage>
</organism>
<dbReference type="GO" id="GO:0003723">
    <property type="term" value="F:RNA binding"/>
    <property type="evidence" value="ECO:0007669"/>
    <property type="project" value="UniProtKB-KW"/>
</dbReference>
<evidence type="ECO:0000256" key="2">
    <source>
        <dbReference type="ARBA" id="ARBA00022484"/>
    </source>
</evidence>
<feature type="domain" description="RDRP C-terminal head" evidence="10">
    <location>
        <begin position="670"/>
        <end position="821"/>
    </location>
</feature>
<comment type="catalytic activity">
    <reaction evidence="7 8">
        <text>RNA(n) + a ribonucleoside 5'-triphosphate = RNA(n+1) + diphosphate</text>
        <dbReference type="Rhea" id="RHEA:21248"/>
        <dbReference type="Rhea" id="RHEA-COMP:14527"/>
        <dbReference type="Rhea" id="RHEA-COMP:17342"/>
        <dbReference type="ChEBI" id="CHEBI:33019"/>
        <dbReference type="ChEBI" id="CHEBI:61557"/>
        <dbReference type="ChEBI" id="CHEBI:140395"/>
        <dbReference type="EC" id="2.7.7.48"/>
    </reaction>
</comment>
<protein>
    <recommendedName>
        <fullName evidence="8">RNA-dependent RNA polymerase</fullName>
        <ecNumber evidence="8">2.7.7.48</ecNumber>
    </recommendedName>
</protein>
<dbReference type="EnsemblMetazoa" id="XM_022792049">
    <property type="protein sequence ID" value="XP_022647784"/>
    <property type="gene ID" value="LOC111244709"/>
</dbReference>
<dbReference type="AlphaFoldDB" id="A0A7M7J761"/>
<evidence type="ECO:0000256" key="7">
    <source>
        <dbReference type="ARBA" id="ARBA00048744"/>
    </source>
</evidence>
<accession>A0A7M7J761</accession>
<evidence type="ECO:0000259" key="9">
    <source>
        <dbReference type="Pfam" id="PF05183"/>
    </source>
</evidence>
<dbReference type="Pfam" id="PF05183">
    <property type="entry name" value="RdRP"/>
    <property type="match status" value="1"/>
</dbReference>
<dbReference type="InterPro" id="IPR058752">
    <property type="entry name" value="RDRP_C_head"/>
</dbReference>